<dbReference type="Proteomes" id="UP000008281">
    <property type="component" value="Unassembled WGS sequence"/>
</dbReference>
<dbReference type="GeneID" id="9808492"/>
<dbReference type="KEGG" id="crq:GCK72_013426"/>
<accession>E3N5S6</accession>
<dbReference type="OrthoDB" id="5909339at2759"/>
<dbReference type="AlphaFoldDB" id="E3N5S6"/>
<evidence type="ECO:0000313" key="2">
    <source>
        <dbReference type="Proteomes" id="UP000008281"/>
    </source>
</evidence>
<dbReference type="Gene3D" id="6.10.250.2730">
    <property type="match status" value="1"/>
</dbReference>
<reference evidence="1" key="1">
    <citation type="submission" date="2007-07" db="EMBL/GenBank/DDBJ databases">
        <title>PCAP assembly of the Caenorhabditis remanei genome.</title>
        <authorList>
            <consortium name="The Caenorhabditis remanei Sequencing Consortium"/>
            <person name="Wilson R.K."/>
        </authorList>
    </citation>
    <scope>NUCLEOTIDE SEQUENCE [LARGE SCALE GENOMIC DNA]</scope>
    <source>
        <strain evidence="1">PB4641</strain>
    </source>
</reference>
<dbReference type="STRING" id="31234.E3N5S6"/>
<sequence length="263" mass="31454">MDSITQLQQQLDASKAEIESLRSDIYIKDRKIKHLEIKEKYGYVKRTTARRHLGLEVTQLEVNRLNEKIAVLREESIKKDDQLEFQKSRNEKLCSDLSSEREKVEYLTRSIERNFKSSGDGTDDSTLFFLSSQLRRTRDELKNKEEELTTVRYENLSCSLKSFRETKRLENEINELKRDNELLRNQMKDLQKEMNAKEMKSKETIRQWSNRNKDLQIDVNLHKMTIEELEYQLADLKEDCENQTEWNHNLKSMEKTIKLLELN</sequence>
<dbReference type="RefSeq" id="XP_003096270.2">
    <property type="nucleotide sequence ID" value="XM_003096222.2"/>
</dbReference>
<dbReference type="OMA" id="THTEMQK"/>
<dbReference type="FunCoup" id="E3N5S6">
    <property type="interactions" value="1"/>
</dbReference>
<protein>
    <submittedName>
        <fullName evidence="1">Uncharacterized protein</fullName>
    </submittedName>
</protein>
<name>E3N5S6_CAERE</name>
<proteinExistence type="predicted"/>
<dbReference type="HOGENOM" id="CLU_1058601_0_0_1"/>
<dbReference type="CTD" id="9808492"/>
<evidence type="ECO:0000313" key="1">
    <source>
        <dbReference type="EMBL" id="EFO87265.1"/>
    </source>
</evidence>
<dbReference type="EMBL" id="DS268533">
    <property type="protein sequence ID" value="EFO87265.1"/>
    <property type="molecule type" value="Genomic_DNA"/>
</dbReference>
<dbReference type="eggNOG" id="ENOG502TJ5X">
    <property type="taxonomic scope" value="Eukaryota"/>
</dbReference>
<gene>
    <name evidence="1" type="ORF">CRE_25817</name>
</gene>
<keyword evidence="2" id="KW-1185">Reference proteome</keyword>
<organism evidence="2">
    <name type="scientific">Caenorhabditis remanei</name>
    <name type="common">Caenorhabditis vulgaris</name>
    <dbReference type="NCBI Taxonomy" id="31234"/>
    <lineage>
        <taxon>Eukaryota</taxon>
        <taxon>Metazoa</taxon>
        <taxon>Ecdysozoa</taxon>
        <taxon>Nematoda</taxon>
        <taxon>Chromadorea</taxon>
        <taxon>Rhabditida</taxon>
        <taxon>Rhabditina</taxon>
        <taxon>Rhabditomorpha</taxon>
        <taxon>Rhabditoidea</taxon>
        <taxon>Rhabditidae</taxon>
        <taxon>Peloderinae</taxon>
        <taxon>Caenorhabditis</taxon>
    </lineage>
</organism>